<keyword evidence="7" id="KW-0862">Zinc</keyword>
<feature type="domain" description="RING-type" evidence="8">
    <location>
        <begin position="312"/>
        <end position="544"/>
    </location>
</feature>
<evidence type="ECO:0000256" key="1">
    <source>
        <dbReference type="ARBA" id="ARBA00004906"/>
    </source>
</evidence>
<evidence type="ECO:0000256" key="6">
    <source>
        <dbReference type="ARBA" id="ARBA00022786"/>
    </source>
</evidence>
<comment type="pathway">
    <text evidence="1">Protein modification; protein ubiquitination.</text>
</comment>
<keyword evidence="4" id="KW-0677">Repeat</keyword>
<dbReference type="CDD" id="cd20353">
    <property type="entry name" value="Rcat_RBR_RNF216"/>
    <property type="match status" value="1"/>
</dbReference>
<dbReference type="AlphaFoldDB" id="A0A0N4UWT0"/>
<name>A0A0N4UWT0_ENTVE</name>
<dbReference type="PANTHER" id="PTHR22770:SF47">
    <property type="entry name" value="E3 UBIQUITIN-PROTEIN LIGASE RNF216"/>
    <property type="match status" value="1"/>
</dbReference>
<gene>
    <name evidence="9" type="ORF">EVEC_LOCUS1670</name>
</gene>
<keyword evidence="10" id="KW-1185">Reference proteome</keyword>
<dbReference type="Pfam" id="PF26200">
    <property type="entry name" value="Rcat_RNF216"/>
    <property type="match status" value="1"/>
</dbReference>
<dbReference type="WBParaSite" id="EVEC_0000196201-mRNA-1">
    <property type="protein sequence ID" value="EVEC_0000196201-mRNA-1"/>
    <property type="gene ID" value="EVEC_0000196201"/>
</dbReference>
<organism evidence="11">
    <name type="scientific">Enterobius vermicularis</name>
    <name type="common">Human pinworm</name>
    <dbReference type="NCBI Taxonomy" id="51028"/>
    <lineage>
        <taxon>Eukaryota</taxon>
        <taxon>Metazoa</taxon>
        <taxon>Ecdysozoa</taxon>
        <taxon>Nematoda</taxon>
        <taxon>Chromadorea</taxon>
        <taxon>Rhabditida</taxon>
        <taxon>Spirurina</taxon>
        <taxon>Oxyuridomorpha</taxon>
        <taxon>Oxyuroidea</taxon>
        <taxon>Oxyuridae</taxon>
        <taxon>Enterobius</taxon>
    </lineage>
</organism>
<evidence type="ECO:0000256" key="5">
    <source>
        <dbReference type="ARBA" id="ARBA00022771"/>
    </source>
</evidence>
<evidence type="ECO:0000313" key="10">
    <source>
        <dbReference type="Proteomes" id="UP000274131"/>
    </source>
</evidence>
<dbReference type="InterPro" id="IPR044066">
    <property type="entry name" value="TRIAD_supradom"/>
</dbReference>
<dbReference type="EMBL" id="UXUI01007249">
    <property type="protein sequence ID" value="VDD86527.1"/>
    <property type="molecule type" value="Genomic_DNA"/>
</dbReference>
<reference evidence="11" key="1">
    <citation type="submission" date="2017-02" db="UniProtKB">
        <authorList>
            <consortium name="WormBaseParasite"/>
        </authorList>
    </citation>
    <scope>IDENTIFICATION</scope>
</reference>
<keyword evidence="3" id="KW-0479">Metal-binding</keyword>
<keyword evidence="2" id="KW-0808">Transferase</keyword>
<dbReference type="SUPFAM" id="SSF57850">
    <property type="entry name" value="RING/U-box"/>
    <property type="match status" value="2"/>
</dbReference>
<dbReference type="OrthoDB" id="5868227at2759"/>
<dbReference type="STRING" id="51028.A0A0N4UWT0"/>
<evidence type="ECO:0000256" key="2">
    <source>
        <dbReference type="ARBA" id="ARBA00022679"/>
    </source>
</evidence>
<dbReference type="GO" id="GO:0016740">
    <property type="term" value="F:transferase activity"/>
    <property type="evidence" value="ECO:0007669"/>
    <property type="project" value="UniProtKB-KW"/>
</dbReference>
<evidence type="ECO:0000259" key="8">
    <source>
        <dbReference type="PROSITE" id="PS51873"/>
    </source>
</evidence>
<dbReference type="InterPro" id="IPR047546">
    <property type="entry name" value="Rcat_RBR_RNF216"/>
</dbReference>
<evidence type="ECO:0000313" key="11">
    <source>
        <dbReference type="WBParaSite" id="EVEC_0000196201-mRNA-1"/>
    </source>
</evidence>
<dbReference type="InterPro" id="IPR051628">
    <property type="entry name" value="LUBAC_E3_Ligases"/>
</dbReference>
<keyword evidence="5" id="KW-0863">Zinc-finger</keyword>
<dbReference type="GO" id="GO:0008270">
    <property type="term" value="F:zinc ion binding"/>
    <property type="evidence" value="ECO:0007669"/>
    <property type="project" value="UniProtKB-KW"/>
</dbReference>
<dbReference type="PANTHER" id="PTHR22770">
    <property type="entry name" value="UBIQUITIN CONJUGATING ENZYME 7 INTERACTING PROTEIN-RELATED"/>
    <property type="match status" value="1"/>
</dbReference>
<dbReference type="Gene3D" id="1.20.120.1750">
    <property type="match status" value="1"/>
</dbReference>
<evidence type="ECO:0000256" key="4">
    <source>
        <dbReference type="ARBA" id="ARBA00022737"/>
    </source>
</evidence>
<reference evidence="9 10" key="2">
    <citation type="submission" date="2018-10" db="EMBL/GenBank/DDBJ databases">
        <authorList>
            <consortium name="Pathogen Informatics"/>
        </authorList>
    </citation>
    <scope>NUCLEOTIDE SEQUENCE [LARGE SCALE GENOMIC DNA]</scope>
</reference>
<keyword evidence="6" id="KW-0833">Ubl conjugation pathway</keyword>
<evidence type="ECO:0000256" key="7">
    <source>
        <dbReference type="ARBA" id="ARBA00022833"/>
    </source>
</evidence>
<sequence>MTAVLMPVDIRHKHDRFLYFTKQLTKEAMESIACSRCSKEVSVEKTVYCKSYENKVSANGFYGAFSFQQSDENVKHRFCYNCVYNVLRKLINERGTISVHGDIYHSMPNDLKTELNEVLCASHDMTFIACSICSEDVSAEDVVYCRPKEDKQLNRPEEHPCCNECIAGEVRKIIKKGDSIDLCGLSCISTKIIVKNLPASIGGRIETMIQNANLAALGMEVESCKSCGFSAVPEKSKEEEQIFTCPECKAQQCRFCFEKWTEEHEVLSCDEMRALGLRHITDGKCEECGDKCRKWRAEDDKSKDDESVSDESKIQCLICTDEVPTEETVWCSAKNKRTGTEVEHSFCSSCVEQQVKEVVDGSGAVDLLGIPCPSGRKCSNIISWSSLRGCVTGVLKKRLGILMQNANLRATGINFESCKNCGYTALPELPKEQDQIFRCPECGSRHCSSTRLCSEKWTEEHGRRPCSEDARTAFRQYQEKLTKAVIRTCTKCKLNYEKASGCNKIVCKCGAYYCYLCRQNITGYEHFCRCGTYPAPGTKCHQCGKTCGLYANPQLYIDYEVAKIKQEARGNPRIGMKSLSPP</sequence>
<protein>
    <submittedName>
        <fullName evidence="11">RING-type domain-containing protein</fullName>
    </submittedName>
</protein>
<evidence type="ECO:0000313" key="9">
    <source>
        <dbReference type="EMBL" id="VDD86527.1"/>
    </source>
</evidence>
<dbReference type="Proteomes" id="UP000274131">
    <property type="component" value="Unassembled WGS sequence"/>
</dbReference>
<accession>A0A0N4UWT0</accession>
<proteinExistence type="predicted"/>
<dbReference type="PROSITE" id="PS51873">
    <property type="entry name" value="TRIAD"/>
    <property type="match status" value="1"/>
</dbReference>
<evidence type="ECO:0000256" key="3">
    <source>
        <dbReference type="ARBA" id="ARBA00022723"/>
    </source>
</evidence>